<proteinExistence type="predicted"/>
<dbReference type="InterPro" id="IPR035940">
    <property type="entry name" value="CAP_sf"/>
</dbReference>
<dbReference type="Proteomes" id="UP000176666">
    <property type="component" value="Unassembled WGS sequence"/>
</dbReference>
<dbReference type="AlphaFoldDB" id="A0A1F5GV77"/>
<feature type="region of interest" description="Disordered" evidence="1">
    <location>
        <begin position="111"/>
        <end position="161"/>
    </location>
</feature>
<accession>A0A1F5GV77</accession>
<comment type="caution">
    <text evidence="3">The sequence shown here is derived from an EMBL/GenBank/DDBJ whole genome shotgun (WGS) entry which is preliminary data.</text>
</comment>
<feature type="domain" description="SCP" evidence="2">
    <location>
        <begin position="174"/>
        <end position="293"/>
    </location>
</feature>
<dbReference type="Pfam" id="PF00188">
    <property type="entry name" value="CAP"/>
    <property type="match status" value="1"/>
</dbReference>
<dbReference type="SUPFAM" id="SSF55797">
    <property type="entry name" value="PR-1-like"/>
    <property type="match status" value="1"/>
</dbReference>
<evidence type="ECO:0000313" key="4">
    <source>
        <dbReference type="Proteomes" id="UP000176666"/>
    </source>
</evidence>
<name>A0A1F5GV77_9BACT</name>
<dbReference type="PROSITE" id="PS51257">
    <property type="entry name" value="PROKAR_LIPOPROTEIN"/>
    <property type="match status" value="1"/>
</dbReference>
<gene>
    <name evidence="3" type="ORF">A3F02_00055</name>
</gene>
<evidence type="ECO:0000259" key="2">
    <source>
        <dbReference type="Pfam" id="PF00188"/>
    </source>
</evidence>
<organism evidence="3 4">
    <name type="scientific">Candidatus Curtissbacteria bacterium RIFCSPHIGHO2_12_FULL_38_9b</name>
    <dbReference type="NCBI Taxonomy" id="1797720"/>
    <lineage>
        <taxon>Bacteria</taxon>
        <taxon>Candidatus Curtissiibacteriota</taxon>
    </lineage>
</organism>
<sequence length="302" mass="32429">MERLRLAQILEVGKRHGRKAAAGITLLAASAFAACGEGESNGEVKTSPTLLFDTPVPIRTIEPTIEATGVLPTEPPPSVAPTEIPTVVPTLEPTIIATIIPKLTEIPVPVFTQLPSEPPPPEPKPTPVPPYVPPPESPPPPKATPIPPPPEPKPAPTVETAEGPNYEWASQLTDMINAERVKKGLNSLVVHQAIVSSSFEYAEFLVKNVPGTFGHDLDGLTAQERAEKYGYIGLSVSENLAVGLTVDQIMQAWINSEGHYTNMMRSDYDEIGLGCYQGNHRYNDGHTDFMVVCAAEFGTSSL</sequence>
<feature type="compositionally biased region" description="Pro residues" evidence="1">
    <location>
        <begin position="116"/>
        <end position="155"/>
    </location>
</feature>
<dbReference type="PRINTS" id="PR01217">
    <property type="entry name" value="PRICHEXTENSN"/>
</dbReference>
<dbReference type="PANTHER" id="PTHR31157">
    <property type="entry name" value="SCP DOMAIN-CONTAINING PROTEIN"/>
    <property type="match status" value="1"/>
</dbReference>
<protein>
    <recommendedName>
        <fullName evidence="2">SCP domain-containing protein</fullName>
    </recommendedName>
</protein>
<dbReference type="Gene3D" id="3.40.33.10">
    <property type="entry name" value="CAP"/>
    <property type="match status" value="1"/>
</dbReference>
<dbReference type="EMBL" id="MFBJ01000048">
    <property type="protein sequence ID" value="OGD95729.1"/>
    <property type="molecule type" value="Genomic_DNA"/>
</dbReference>
<evidence type="ECO:0000313" key="3">
    <source>
        <dbReference type="EMBL" id="OGD95729.1"/>
    </source>
</evidence>
<evidence type="ECO:0000256" key="1">
    <source>
        <dbReference type="SAM" id="MobiDB-lite"/>
    </source>
</evidence>
<dbReference type="InterPro" id="IPR014044">
    <property type="entry name" value="CAP_dom"/>
</dbReference>
<dbReference type="CDD" id="cd05379">
    <property type="entry name" value="CAP_bacterial"/>
    <property type="match status" value="1"/>
</dbReference>
<reference evidence="3 4" key="1">
    <citation type="journal article" date="2016" name="Nat. Commun.">
        <title>Thousands of microbial genomes shed light on interconnected biogeochemical processes in an aquifer system.</title>
        <authorList>
            <person name="Anantharaman K."/>
            <person name="Brown C.T."/>
            <person name="Hug L.A."/>
            <person name="Sharon I."/>
            <person name="Castelle C.J."/>
            <person name="Probst A.J."/>
            <person name="Thomas B.C."/>
            <person name="Singh A."/>
            <person name="Wilkins M.J."/>
            <person name="Karaoz U."/>
            <person name="Brodie E.L."/>
            <person name="Williams K.H."/>
            <person name="Hubbard S.S."/>
            <person name="Banfield J.F."/>
        </authorList>
    </citation>
    <scope>NUCLEOTIDE SEQUENCE [LARGE SCALE GENOMIC DNA]</scope>
</reference>
<dbReference type="PANTHER" id="PTHR31157:SF1">
    <property type="entry name" value="SCP DOMAIN-CONTAINING PROTEIN"/>
    <property type="match status" value="1"/>
</dbReference>